<sequence>MWPHSSRIVSRTHTHTIALSLSLFSYSSLALFLLPPSRCISTHTQTHFLSFLSRQFSFPFPAIRNQCTPHFTSENLVARSLTHSLAFLAPAEAYHALEQKKNNPAS</sequence>
<accession>A0A2M4D297</accession>
<name>A0A2M4D297_ANODA</name>
<organism evidence="1">
    <name type="scientific">Anopheles darlingi</name>
    <name type="common">Mosquito</name>
    <dbReference type="NCBI Taxonomy" id="43151"/>
    <lineage>
        <taxon>Eukaryota</taxon>
        <taxon>Metazoa</taxon>
        <taxon>Ecdysozoa</taxon>
        <taxon>Arthropoda</taxon>
        <taxon>Hexapoda</taxon>
        <taxon>Insecta</taxon>
        <taxon>Pterygota</taxon>
        <taxon>Neoptera</taxon>
        <taxon>Endopterygota</taxon>
        <taxon>Diptera</taxon>
        <taxon>Nematocera</taxon>
        <taxon>Culicoidea</taxon>
        <taxon>Culicidae</taxon>
        <taxon>Anophelinae</taxon>
        <taxon>Anopheles</taxon>
    </lineage>
</organism>
<dbReference type="EMBL" id="GGFL01007536">
    <property type="protein sequence ID" value="MBW71714.1"/>
    <property type="molecule type" value="Transcribed_RNA"/>
</dbReference>
<protein>
    <submittedName>
        <fullName evidence="1">Putative secreted protein</fullName>
    </submittedName>
</protein>
<reference evidence="1" key="1">
    <citation type="submission" date="2018-01" db="EMBL/GenBank/DDBJ databases">
        <title>An insight into the sialome of Amazonian anophelines.</title>
        <authorList>
            <person name="Ribeiro J.M."/>
            <person name="Scarpassa V."/>
            <person name="Calvo E."/>
        </authorList>
    </citation>
    <scope>NUCLEOTIDE SEQUENCE</scope>
</reference>
<evidence type="ECO:0000313" key="1">
    <source>
        <dbReference type="EMBL" id="MBW71714.1"/>
    </source>
</evidence>
<dbReference type="AlphaFoldDB" id="A0A2M4D297"/>
<proteinExistence type="predicted"/>